<dbReference type="EMBL" id="CP037421">
    <property type="protein sequence ID" value="QDT26973.1"/>
    <property type="molecule type" value="Genomic_DNA"/>
</dbReference>
<evidence type="ECO:0000256" key="1">
    <source>
        <dbReference type="SAM" id="SignalP"/>
    </source>
</evidence>
<reference evidence="2 3" key="1">
    <citation type="submission" date="2019-03" db="EMBL/GenBank/DDBJ databases">
        <title>Deep-cultivation of Planctomycetes and their phenomic and genomic characterization uncovers novel biology.</title>
        <authorList>
            <person name="Wiegand S."/>
            <person name="Jogler M."/>
            <person name="Boedeker C."/>
            <person name="Pinto D."/>
            <person name="Vollmers J."/>
            <person name="Rivas-Marin E."/>
            <person name="Kohn T."/>
            <person name="Peeters S.H."/>
            <person name="Heuer A."/>
            <person name="Rast P."/>
            <person name="Oberbeckmann S."/>
            <person name="Bunk B."/>
            <person name="Jeske O."/>
            <person name="Meyerdierks A."/>
            <person name="Storesund J.E."/>
            <person name="Kallscheuer N."/>
            <person name="Luecker S."/>
            <person name="Lage O.M."/>
            <person name="Pohl T."/>
            <person name="Merkel B.J."/>
            <person name="Hornburger P."/>
            <person name="Mueller R.-W."/>
            <person name="Bruemmer F."/>
            <person name="Labrenz M."/>
            <person name="Spormann A.M."/>
            <person name="Op den Camp H."/>
            <person name="Overmann J."/>
            <person name="Amann R."/>
            <person name="Jetten M.S.M."/>
            <person name="Mascher T."/>
            <person name="Medema M.H."/>
            <person name="Devos D.P."/>
            <person name="Kaster A.-K."/>
            <person name="Ovreas L."/>
            <person name="Rohde M."/>
            <person name="Galperin M.Y."/>
            <person name="Jogler C."/>
        </authorList>
    </citation>
    <scope>NUCLEOTIDE SEQUENCE [LARGE SCALE GENOMIC DNA]</scope>
    <source>
        <strain evidence="2 3">Enr10</strain>
    </source>
</reference>
<evidence type="ECO:0000313" key="3">
    <source>
        <dbReference type="Proteomes" id="UP000315647"/>
    </source>
</evidence>
<keyword evidence="1" id="KW-0732">Signal</keyword>
<sequence precursor="true">MKRLLFFRQTGFCLLVASCISLSGSTLAAQSKTATPREQIGEVLGKPVYRDQLNAESTDKLINSLQYHFYGVLTEDYLEQHRKRFEPTQLEFEEFAENEFPESHQFKVSQMPVLETRLREIRKQLKSNHLSAEQRQKLDLDRQKVEETLDSGIGPFLYNMLLCWKMEMDIYRRYGGGRIRVLKLGMEPLEATHRWLKAEEQAGRFKITDPKLKALLYRYWTVNFQYGFLMQDPQEIRRDFLDPEWQRKARALAPVEARKP</sequence>
<keyword evidence="3" id="KW-1185">Reference proteome</keyword>
<dbReference type="AlphaFoldDB" id="A0A517Q5U0"/>
<organism evidence="2 3">
    <name type="scientific">Gimesia panareensis</name>
    <dbReference type="NCBI Taxonomy" id="2527978"/>
    <lineage>
        <taxon>Bacteria</taxon>
        <taxon>Pseudomonadati</taxon>
        <taxon>Planctomycetota</taxon>
        <taxon>Planctomycetia</taxon>
        <taxon>Planctomycetales</taxon>
        <taxon>Planctomycetaceae</taxon>
        <taxon>Gimesia</taxon>
    </lineage>
</organism>
<evidence type="ECO:0000313" key="2">
    <source>
        <dbReference type="EMBL" id="QDT26973.1"/>
    </source>
</evidence>
<accession>A0A517Q5U0</accession>
<gene>
    <name evidence="2" type="ORF">Enr10x_22860</name>
</gene>
<feature type="chain" id="PRO_5022003724" evidence="1">
    <location>
        <begin position="29"/>
        <end position="260"/>
    </location>
</feature>
<dbReference type="Proteomes" id="UP000315647">
    <property type="component" value="Chromosome"/>
</dbReference>
<protein>
    <submittedName>
        <fullName evidence="2">Uncharacterized protein</fullName>
    </submittedName>
</protein>
<feature type="signal peptide" evidence="1">
    <location>
        <begin position="1"/>
        <end position="28"/>
    </location>
</feature>
<name>A0A517Q5U0_9PLAN</name>
<dbReference type="PROSITE" id="PS51257">
    <property type="entry name" value="PROKAR_LIPOPROTEIN"/>
    <property type="match status" value="1"/>
</dbReference>
<proteinExistence type="predicted"/>